<name>A0ABX1G0W7_9MICC</name>
<comment type="caution">
    <text evidence="2">The sequence shown here is derived from an EMBL/GenBank/DDBJ whole genome shotgun (WGS) entry which is preliminary data.</text>
</comment>
<feature type="transmembrane region" description="Helical" evidence="1">
    <location>
        <begin position="231"/>
        <end position="249"/>
    </location>
</feature>
<evidence type="ECO:0000256" key="1">
    <source>
        <dbReference type="SAM" id="Phobius"/>
    </source>
</evidence>
<protein>
    <recommendedName>
        <fullName evidence="4">ABC transporter permease</fullName>
    </recommendedName>
</protein>
<feature type="transmembrane region" description="Helical" evidence="1">
    <location>
        <begin position="193"/>
        <end position="211"/>
    </location>
</feature>
<keyword evidence="3" id="KW-1185">Reference proteome</keyword>
<reference evidence="2 3" key="1">
    <citation type="submission" date="2020-04" db="EMBL/GenBank/DDBJ databases">
        <title>Paeniglutamicibacter sp. ANT13_2, a novel actinomycete isolated from sediment in Antarctica.</title>
        <authorList>
            <person name="Sakdapetsiri C."/>
            <person name="Pinyakong O."/>
        </authorList>
    </citation>
    <scope>NUCLEOTIDE SEQUENCE [LARGE SCALE GENOMIC DNA]</scope>
    <source>
        <strain evidence="2 3">ANT13_2</strain>
    </source>
</reference>
<accession>A0ABX1G0W7</accession>
<feature type="transmembrane region" description="Helical" evidence="1">
    <location>
        <begin position="9"/>
        <end position="28"/>
    </location>
</feature>
<evidence type="ECO:0000313" key="3">
    <source>
        <dbReference type="Proteomes" id="UP000746595"/>
    </source>
</evidence>
<feature type="transmembrane region" description="Helical" evidence="1">
    <location>
        <begin position="146"/>
        <end position="166"/>
    </location>
</feature>
<evidence type="ECO:0000313" key="2">
    <source>
        <dbReference type="EMBL" id="NKG19855.1"/>
    </source>
</evidence>
<organism evidence="2 3">
    <name type="scientific">Paeniglutamicibacter terrestris</name>
    <dbReference type="NCBI Taxonomy" id="2723403"/>
    <lineage>
        <taxon>Bacteria</taxon>
        <taxon>Bacillati</taxon>
        <taxon>Actinomycetota</taxon>
        <taxon>Actinomycetes</taxon>
        <taxon>Micrococcales</taxon>
        <taxon>Micrococcaceae</taxon>
        <taxon>Paeniglutamicibacter</taxon>
    </lineage>
</organism>
<dbReference type="EMBL" id="JAAWVT010000001">
    <property type="protein sequence ID" value="NKG19855.1"/>
    <property type="molecule type" value="Genomic_DNA"/>
</dbReference>
<feature type="transmembrane region" description="Helical" evidence="1">
    <location>
        <begin position="40"/>
        <end position="63"/>
    </location>
</feature>
<keyword evidence="1" id="KW-1133">Transmembrane helix</keyword>
<evidence type="ECO:0008006" key="4">
    <source>
        <dbReference type="Google" id="ProtNLM"/>
    </source>
</evidence>
<feature type="transmembrane region" description="Helical" evidence="1">
    <location>
        <begin position="84"/>
        <end position="107"/>
    </location>
</feature>
<sequence>MLPITRRPAWWLLAPGVILATLYIQQYIPSQRIIAHRESAVAASALLLIFSASLVSVTAAMEAGRDRASRGMTEVSVRSKISIVAARLWPCLTAGAIVQIVGIVLLLSKAGPTPDGFPVLITAGLLAALFVHAGIGFFMGTWLRSLFAVPLALAISYLWLGFAWSFDFVPVRYLAGVALEGCCSANETMDVSAVISLMTFSVVAFLGFVLMATGITDRKLTPRGTNKRMRVIAGITTLGLATSLGLFVARDIGVVPTIPLPLSDAECSNTSPEVCFLPVQLARGDTRQVYADTFTELAAVGMPTIAKVISVSGDQEPVLSAAGVANVVATPGQSRSSALQSAASTYAVAVSEHECGGDASPDLYGWSEVLKVWLVHTAALEVLDPDERDGIPDTSILEGNSGPGEMDFAGQWEILQEADERAQIDWATSAFSELSMCRVPAPIKPGQK</sequence>
<proteinExistence type="predicted"/>
<keyword evidence="1" id="KW-0812">Transmembrane</keyword>
<feature type="transmembrane region" description="Helical" evidence="1">
    <location>
        <begin position="119"/>
        <end position="139"/>
    </location>
</feature>
<dbReference type="Proteomes" id="UP000746595">
    <property type="component" value="Unassembled WGS sequence"/>
</dbReference>
<gene>
    <name evidence="2" type="ORF">HED64_03900</name>
</gene>
<dbReference type="RefSeq" id="WP_168150752.1">
    <property type="nucleotide sequence ID" value="NZ_JAAWVT010000001.1"/>
</dbReference>
<keyword evidence="1" id="KW-0472">Membrane</keyword>